<comment type="caution">
    <text evidence="1">The sequence shown here is derived from an EMBL/GenBank/DDBJ whole genome shotgun (WGS) entry which is preliminary data.</text>
</comment>
<dbReference type="AlphaFoldDB" id="X1CAC9"/>
<protein>
    <submittedName>
        <fullName evidence="1">Uncharacterized protein</fullName>
    </submittedName>
</protein>
<dbReference type="EMBL" id="BART01021846">
    <property type="protein sequence ID" value="GAH04412.1"/>
    <property type="molecule type" value="Genomic_DNA"/>
</dbReference>
<name>X1CAC9_9ZZZZ</name>
<reference evidence="1" key="1">
    <citation type="journal article" date="2014" name="Front. Microbiol.">
        <title>High frequency of phylogenetically diverse reductive dehalogenase-homologous genes in deep subseafloor sedimentary metagenomes.</title>
        <authorList>
            <person name="Kawai M."/>
            <person name="Futagami T."/>
            <person name="Toyoda A."/>
            <person name="Takaki Y."/>
            <person name="Nishi S."/>
            <person name="Hori S."/>
            <person name="Arai W."/>
            <person name="Tsubouchi T."/>
            <person name="Morono Y."/>
            <person name="Uchiyama I."/>
            <person name="Ito T."/>
            <person name="Fujiyama A."/>
            <person name="Inagaki F."/>
            <person name="Takami H."/>
        </authorList>
    </citation>
    <scope>NUCLEOTIDE SEQUENCE</scope>
    <source>
        <strain evidence="1">Expedition CK06-06</strain>
    </source>
</reference>
<proteinExistence type="predicted"/>
<gene>
    <name evidence="1" type="ORF">S01H4_40172</name>
</gene>
<evidence type="ECO:0000313" key="1">
    <source>
        <dbReference type="EMBL" id="GAH04412.1"/>
    </source>
</evidence>
<accession>X1CAC9</accession>
<organism evidence="1">
    <name type="scientific">marine sediment metagenome</name>
    <dbReference type="NCBI Taxonomy" id="412755"/>
    <lineage>
        <taxon>unclassified sequences</taxon>
        <taxon>metagenomes</taxon>
        <taxon>ecological metagenomes</taxon>
    </lineage>
</organism>
<sequence length="51" mass="5808">MIFLKFFNVITKPFLVKENLGELIEELEKEEKILESAFITSIPPKGVASIL</sequence>